<comment type="subunit">
    <text evidence="3 8">Homodimer.</text>
</comment>
<evidence type="ECO:0000256" key="2">
    <source>
        <dbReference type="ARBA" id="ARBA00007441"/>
    </source>
</evidence>
<feature type="domain" description="Aminotransferase class I/classII large" evidence="10">
    <location>
        <begin position="284"/>
        <end position="651"/>
    </location>
</feature>
<dbReference type="GO" id="GO:0004069">
    <property type="term" value="F:L-aspartate:2-oxoglutarate aminotransferase activity"/>
    <property type="evidence" value="ECO:0007669"/>
    <property type="project" value="UniProtKB-EC"/>
</dbReference>
<comment type="cofactor">
    <cofactor evidence="1">
        <name>pyridoxal 5'-phosphate</name>
        <dbReference type="ChEBI" id="CHEBI:597326"/>
    </cofactor>
</comment>
<dbReference type="PANTHER" id="PTHR11879">
    <property type="entry name" value="ASPARTATE AMINOTRANSFERASE"/>
    <property type="match status" value="1"/>
</dbReference>
<evidence type="ECO:0000256" key="7">
    <source>
        <dbReference type="ARBA" id="ARBA00049185"/>
    </source>
</evidence>
<dbReference type="FunFam" id="3.90.1150.10:FF:000001">
    <property type="entry name" value="Aspartate aminotransferase"/>
    <property type="match status" value="1"/>
</dbReference>
<feature type="chain" id="PRO_5012641843" description="Aspartate aminotransferase" evidence="9">
    <location>
        <begin position="17"/>
        <end position="658"/>
    </location>
</feature>
<dbReference type="GO" id="GO:0006520">
    <property type="term" value="P:amino acid metabolic process"/>
    <property type="evidence" value="ECO:0007669"/>
    <property type="project" value="InterPro"/>
</dbReference>
<evidence type="ECO:0000256" key="4">
    <source>
        <dbReference type="ARBA" id="ARBA00022576"/>
    </source>
</evidence>
<dbReference type="InterPro" id="IPR015422">
    <property type="entry name" value="PyrdxlP-dep_Trfase_small"/>
</dbReference>
<evidence type="ECO:0000256" key="9">
    <source>
        <dbReference type="SAM" id="SignalP"/>
    </source>
</evidence>
<dbReference type="CDD" id="cd00609">
    <property type="entry name" value="AAT_like"/>
    <property type="match status" value="1"/>
</dbReference>
<dbReference type="Proteomes" id="UP000243217">
    <property type="component" value="Unassembled WGS sequence"/>
</dbReference>
<dbReference type="PANTHER" id="PTHR11879:SF22">
    <property type="entry name" value="ASPARTATE AMINOTRANSFERASE, MITOCHONDRIAL"/>
    <property type="match status" value="1"/>
</dbReference>
<dbReference type="Gene3D" id="3.40.640.10">
    <property type="entry name" value="Type I PLP-dependent aspartate aminotransferase-like (Major domain)"/>
    <property type="match status" value="1"/>
</dbReference>
<dbReference type="GO" id="GO:0030170">
    <property type="term" value="F:pyridoxal phosphate binding"/>
    <property type="evidence" value="ECO:0007669"/>
    <property type="project" value="InterPro"/>
</dbReference>
<dbReference type="Pfam" id="PF00155">
    <property type="entry name" value="Aminotran_1_2"/>
    <property type="match status" value="1"/>
</dbReference>
<dbReference type="OrthoDB" id="6752799at2759"/>
<protein>
    <recommendedName>
        <fullName evidence="8">Aspartate aminotransferase</fullName>
        <ecNumber evidence="8">2.6.1.1</ecNumber>
    </recommendedName>
</protein>
<keyword evidence="4 8" id="KW-0032">Aminotransferase</keyword>
<dbReference type="PRINTS" id="PR00799">
    <property type="entry name" value="TRANSAMINASE"/>
</dbReference>
<evidence type="ECO:0000256" key="3">
    <source>
        <dbReference type="ARBA" id="ARBA00011738"/>
    </source>
</evidence>
<comment type="caution">
    <text evidence="11">The sequence shown here is derived from an EMBL/GenBank/DDBJ whole genome shotgun (WGS) entry which is preliminary data.</text>
</comment>
<evidence type="ECO:0000313" key="11">
    <source>
        <dbReference type="EMBL" id="OQR82165.1"/>
    </source>
</evidence>
<organism evidence="11 12">
    <name type="scientific">Thraustotheca clavata</name>
    <dbReference type="NCBI Taxonomy" id="74557"/>
    <lineage>
        <taxon>Eukaryota</taxon>
        <taxon>Sar</taxon>
        <taxon>Stramenopiles</taxon>
        <taxon>Oomycota</taxon>
        <taxon>Saprolegniomycetes</taxon>
        <taxon>Saprolegniales</taxon>
        <taxon>Achlyaceae</taxon>
        <taxon>Thraustotheca</taxon>
    </lineage>
</organism>
<evidence type="ECO:0000313" key="12">
    <source>
        <dbReference type="Proteomes" id="UP000243217"/>
    </source>
</evidence>
<evidence type="ECO:0000256" key="8">
    <source>
        <dbReference type="RuleBase" id="RU000480"/>
    </source>
</evidence>
<reference evidence="11 12" key="1">
    <citation type="journal article" date="2014" name="Genome Biol. Evol.">
        <title>The secreted proteins of Achlya hypogyna and Thraustotheca clavata identify the ancestral oomycete secretome and reveal gene acquisitions by horizontal gene transfer.</title>
        <authorList>
            <person name="Misner I."/>
            <person name="Blouin N."/>
            <person name="Leonard G."/>
            <person name="Richards T.A."/>
            <person name="Lane C.E."/>
        </authorList>
    </citation>
    <scope>NUCLEOTIDE SEQUENCE [LARGE SCALE GENOMIC DNA]</scope>
    <source>
        <strain evidence="11 12">ATCC 34112</strain>
    </source>
</reference>
<dbReference type="InterPro" id="IPR015421">
    <property type="entry name" value="PyrdxlP-dep_Trfase_major"/>
</dbReference>
<keyword evidence="9" id="KW-0732">Signal</keyword>
<gene>
    <name evidence="11" type="ORF">THRCLA_11089</name>
</gene>
<keyword evidence="12" id="KW-1185">Reference proteome</keyword>
<evidence type="ECO:0000256" key="6">
    <source>
        <dbReference type="ARBA" id="ARBA00022898"/>
    </source>
</evidence>
<feature type="signal peptide" evidence="9">
    <location>
        <begin position="1"/>
        <end position="16"/>
    </location>
</feature>
<dbReference type="InterPro" id="IPR000796">
    <property type="entry name" value="Asp_trans"/>
</dbReference>
<dbReference type="STRING" id="74557.A0A1V9Y8V2"/>
<accession>A0A1V9Y8V2</accession>
<dbReference type="PROSITE" id="PS00105">
    <property type="entry name" value="AA_TRANSFER_CLASS_1"/>
    <property type="match status" value="1"/>
</dbReference>
<comment type="catalytic activity">
    <reaction evidence="7 8">
        <text>L-aspartate + 2-oxoglutarate = oxaloacetate + L-glutamate</text>
        <dbReference type="Rhea" id="RHEA:21824"/>
        <dbReference type="ChEBI" id="CHEBI:16452"/>
        <dbReference type="ChEBI" id="CHEBI:16810"/>
        <dbReference type="ChEBI" id="CHEBI:29985"/>
        <dbReference type="ChEBI" id="CHEBI:29991"/>
        <dbReference type="EC" id="2.6.1.1"/>
    </reaction>
</comment>
<keyword evidence="5 8" id="KW-0808">Transferase</keyword>
<dbReference type="SUPFAM" id="SSF53383">
    <property type="entry name" value="PLP-dependent transferases"/>
    <property type="match status" value="1"/>
</dbReference>
<comment type="miscellaneous">
    <text evidence="8">In eukaryotes there are cytoplasmic, mitochondrial and chloroplastic isozymes.</text>
</comment>
<dbReference type="InterPro" id="IPR015424">
    <property type="entry name" value="PyrdxlP-dep_Trfase"/>
</dbReference>
<name>A0A1V9Y8V2_9STRA</name>
<dbReference type="EMBL" id="JNBS01004830">
    <property type="protein sequence ID" value="OQR82165.1"/>
    <property type="molecule type" value="Genomic_DNA"/>
</dbReference>
<evidence type="ECO:0000256" key="1">
    <source>
        <dbReference type="ARBA" id="ARBA00001933"/>
    </source>
</evidence>
<dbReference type="Gene3D" id="3.90.1150.10">
    <property type="entry name" value="Aspartate Aminotransferase, domain 1"/>
    <property type="match status" value="1"/>
</dbReference>
<dbReference type="InterPro" id="IPR004839">
    <property type="entry name" value="Aminotransferase_I/II_large"/>
</dbReference>
<dbReference type="InterPro" id="IPR004838">
    <property type="entry name" value="NHTrfase_class1_PyrdxlP-BS"/>
</dbReference>
<dbReference type="Gene3D" id="3.40.30.10">
    <property type="entry name" value="Glutaredoxin"/>
    <property type="match status" value="1"/>
</dbReference>
<evidence type="ECO:0000256" key="5">
    <source>
        <dbReference type="ARBA" id="ARBA00022679"/>
    </source>
</evidence>
<evidence type="ECO:0000259" key="10">
    <source>
        <dbReference type="Pfam" id="PF00155"/>
    </source>
</evidence>
<sequence>MVILALVLAVFGVVMAQVPIPASPPGFTFGDGSADAHVQLDIFVDLLCPDSKAGYAVIKQVALNLSSSDFRLRIHQFPLPYHHNAYTFAQASHTITHALGEDKFTIWLETVFANQDAYWNKETENLGQKEVTERIGVLAKKTFPELTFAQWNEGMTGHGGTQMDADTRTAWKYACTRGISGTPMYLLNEVPFPADASWTYDEWIKALEPLLTGDKTIKADASVSNEAPAMDTMATNSLHGYDFLMYLGAVGVRAMSWLKDVPMGPADPILGLTEKFNKDTDARKVSLGVGAYRDDDGKPYVLPSVWEAENRLIQAKKNKEYAGIAGIKEFVDLSLKFAYGDNSKAIQDGRVSGVQTISGTGGCRLAGEFFARFLGKNTPIYLPNPTWGNHIPIMKDAGLDVRRYAYFEPASRGLNISGLLSDIKGAPEKSVFLLHACAHNPTGVDPSAEQWHEISKAMKAKNHVVFFDCAYQGFASGDADRDATAIRQFVDDGHNIVLSQSYAKNFGLYGERVGALSVVCKDKEEAARTESQLKILIRPMYSNPPIHGALLVSTILSDDKLKKQWYAECKSMADRIISMRALLKKNICKIDGSTNEWNHITDQIGMFCYTGLTEPQVERMMSKHHIYLTKDGRISMAGVNSKNVHYIAESIAEVVQHA</sequence>
<keyword evidence="6" id="KW-0663">Pyridoxal phosphate</keyword>
<dbReference type="EC" id="2.6.1.1" evidence="8"/>
<dbReference type="FunFam" id="3.40.640.10:FF:000064">
    <property type="entry name" value="Aspartate aminotransferase"/>
    <property type="match status" value="1"/>
</dbReference>
<comment type="similarity">
    <text evidence="2">Belongs to the class-I pyridoxal-phosphate-dependent aminotransferase family.</text>
</comment>
<dbReference type="GO" id="GO:0005739">
    <property type="term" value="C:mitochondrion"/>
    <property type="evidence" value="ECO:0007669"/>
    <property type="project" value="TreeGrafter"/>
</dbReference>
<dbReference type="InterPro" id="IPR036249">
    <property type="entry name" value="Thioredoxin-like_sf"/>
</dbReference>
<dbReference type="AlphaFoldDB" id="A0A1V9Y8V2"/>
<proteinExistence type="inferred from homology"/>
<dbReference type="SUPFAM" id="SSF52833">
    <property type="entry name" value="Thioredoxin-like"/>
    <property type="match status" value="1"/>
</dbReference>
<dbReference type="NCBIfam" id="NF006719">
    <property type="entry name" value="PRK09257.1"/>
    <property type="match status" value="1"/>
</dbReference>